<evidence type="ECO:0000313" key="1">
    <source>
        <dbReference type="EMBL" id="RMO34072.1"/>
    </source>
</evidence>
<sequence length="319" mass="36140">MGGGGAFHTYLGFGKIMASIYHYTSGSALLGIISNSEFWATDINFLNDQQEHVFGYGACVEYVKDLMDKEDHPDFADPLKLLYQQLINASERNVIERQTYIVSFSKKSDSIAHWFSYCEKNQGYCIEFEEDTFFDVENEKALSGIFMSFEDVNYADSIKFSAGLGKVISRDSILSSMLDAQKTASKLKINVQDENNKHAENFLFKICNELMRGLLGRMIISSCSYKGEGFIHESERRLMLVENEMTPKGDSKTPKTKFRERNGAIFPYMSIGFNKHSIKSILIGPCSDYEFKRAGLLKLLKAQGIQCEVKRSASSLRFT</sequence>
<dbReference type="EMBL" id="RBQX01000161">
    <property type="protein sequence ID" value="RMQ16482.1"/>
    <property type="molecule type" value="Genomic_DNA"/>
</dbReference>
<evidence type="ECO:0008006" key="5">
    <source>
        <dbReference type="Google" id="ProtNLM"/>
    </source>
</evidence>
<protein>
    <recommendedName>
        <fullName evidence="5">DUF2971 domain-containing protein</fullName>
    </recommendedName>
</protein>
<organism evidence="2 3">
    <name type="scientific">Pseudomonas savastanoi pv. glycinea</name>
    <name type="common">Pseudomonas syringae pv. glycinea</name>
    <dbReference type="NCBI Taxonomy" id="318"/>
    <lineage>
        <taxon>Bacteria</taxon>
        <taxon>Pseudomonadati</taxon>
        <taxon>Pseudomonadota</taxon>
        <taxon>Gammaproteobacteria</taxon>
        <taxon>Pseudomonadales</taxon>
        <taxon>Pseudomonadaceae</taxon>
        <taxon>Pseudomonas</taxon>
    </lineage>
</organism>
<dbReference type="Proteomes" id="UP000273536">
    <property type="component" value="Unassembled WGS sequence"/>
</dbReference>
<dbReference type="AlphaFoldDB" id="A0A0P9VHR4"/>
<proteinExistence type="predicted"/>
<dbReference type="InterPro" id="IPR021352">
    <property type="entry name" value="DUF2971"/>
</dbReference>
<name>A0A0P9VHR4_PSESG</name>
<evidence type="ECO:0000313" key="3">
    <source>
        <dbReference type="Proteomes" id="UP000272471"/>
    </source>
</evidence>
<evidence type="ECO:0000313" key="2">
    <source>
        <dbReference type="EMBL" id="RMQ16482.1"/>
    </source>
</evidence>
<evidence type="ECO:0000313" key="4">
    <source>
        <dbReference type="Proteomes" id="UP000273536"/>
    </source>
</evidence>
<dbReference type="Pfam" id="PF11185">
    <property type="entry name" value="DUF2971"/>
    <property type="match status" value="1"/>
</dbReference>
<dbReference type="Proteomes" id="UP000272471">
    <property type="component" value="Unassembled WGS sequence"/>
</dbReference>
<gene>
    <name evidence="2" type="ORF">ALQ11_03091</name>
    <name evidence="1" type="ORF">ALQ42_101437</name>
</gene>
<accession>A0A0P9VHR4</accession>
<reference evidence="3 4" key="1">
    <citation type="submission" date="2018-08" db="EMBL/GenBank/DDBJ databases">
        <title>Recombination of ecologically and evolutionarily significant loci maintains genetic cohesion in the Pseudomonas syringae species complex.</title>
        <authorList>
            <person name="Dillon M."/>
            <person name="Thakur S."/>
            <person name="Almeida R.N.D."/>
            <person name="Weir B.S."/>
            <person name="Guttman D.S."/>
        </authorList>
    </citation>
    <scope>NUCLEOTIDE SEQUENCE [LARGE SCALE GENOMIC DNA]</scope>
    <source>
        <strain evidence="2 3">ICMP 4182</strain>
        <strain evidence="1 4">ICMP 6372</strain>
    </source>
</reference>
<comment type="caution">
    <text evidence="2">The sequence shown here is derived from an EMBL/GenBank/DDBJ whole genome shotgun (WGS) entry which is preliminary data.</text>
</comment>
<dbReference type="EMBL" id="RBPS01000260">
    <property type="protein sequence ID" value="RMO34072.1"/>
    <property type="molecule type" value="Genomic_DNA"/>
</dbReference>